<evidence type="ECO:0000256" key="1">
    <source>
        <dbReference type="ARBA" id="ARBA00022614"/>
    </source>
</evidence>
<evidence type="ECO:0000256" key="2">
    <source>
        <dbReference type="ARBA" id="ARBA00022737"/>
    </source>
</evidence>
<dbReference type="InterPro" id="IPR032675">
    <property type="entry name" value="LRR_dom_sf"/>
</dbReference>
<keyword evidence="3" id="KW-0812">Transmembrane</keyword>
<organism evidence="4 5">
    <name type="scientific">Anopheles coluzzii</name>
    <name type="common">African malaria mosquito</name>
    <dbReference type="NCBI Taxonomy" id="1518534"/>
    <lineage>
        <taxon>Eukaryota</taxon>
        <taxon>Metazoa</taxon>
        <taxon>Ecdysozoa</taxon>
        <taxon>Arthropoda</taxon>
        <taxon>Hexapoda</taxon>
        <taxon>Insecta</taxon>
        <taxon>Pterygota</taxon>
        <taxon>Neoptera</taxon>
        <taxon>Endopterygota</taxon>
        <taxon>Diptera</taxon>
        <taxon>Nematocera</taxon>
        <taxon>Culicoidea</taxon>
        <taxon>Culicidae</taxon>
        <taxon>Anophelinae</taxon>
        <taxon>Anopheles</taxon>
    </lineage>
</organism>
<dbReference type="PANTHER" id="PTHR45712:SF22">
    <property type="entry name" value="INSULIN-LIKE GROWTH FACTOR-BINDING PROTEIN COMPLEX ACID LABILE SUBUNIT"/>
    <property type="match status" value="1"/>
</dbReference>
<dbReference type="GO" id="GO:0005615">
    <property type="term" value="C:extracellular space"/>
    <property type="evidence" value="ECO:0007669"/>
    <property type="project" value="TreeGrafter"/>
</dbReference>
<dbReference type="VEuPathDB" id="VectorBase:ACON2_033920"/>
<dbReference type="EnsemblMetazoa" id="ACON030676-RA">
    <property type="protein sequence ID" value="ACON030676-PA"/>
    <property type="gene ID" value="ACON030676"/>
</dbReference>
<protein>
    <submittedName>
        <fullName evidence="4">Leucine rich immune protein (Coil-less)</fullName>
    </submittedName>
</protein>
<reference evidence="4" key="1">
    <citation type="submission" date="2023-03" db="UniProtKB">
        <authorList>
            <consortium name="EnsemblMetazoa"/>
        </authorList>
    </citation>
    <scope>IDENTIFICATION</scope>
    <source>
        <strain evidence="4">Ngousso</strain>
    </source>
</reference>
<dbReference type="SMART" id="SM00369">
    <property type="entry name" value="LRR_TYP"/>
    <property type="match status" value="4"/>
</dbReference>
<dbReference type="Gene3D" id="3.80.10.10">
    <property type="entry name" value="Ribonuclease Inhibitor"/>
    <property type="match status" value="2"/>
</dbReference>
<keyword evidence="3" id="KW-0472">Membrane</keyword>
<name>A0A9I3BD39_ANOCL</name>
<keyword evidence="5" id="KW-1185">Reference proteome</keyword>
<evidence type="ECO:0000313" key="4">
    <source>
        <dbReference type="EnsemblMetazoa" id="ACON030676-PA"/>
    </source>
</evidence>
<dbReference type="InterPro" id="IPR050333">
    <property type="entry name" value="SLRP"/>
</dbReference>
<sequence>MGLDLISFQWNICRNVQSLVRPSSPKRVCAVKHYFTNVLVLWMCVCVFFRVLLVLLLDIAPGALAAARSRCVEFGCYVWNLNPIEESYFKVPRFPDQTGRMCFINLTISSLDISLLDQMALLESSLIIKNSSLRSVQVSQTSQSIPLKLLVLEQTNLTDITFEANDTQLETLRISNSLLQYIPSTVVHLDAVKQIAVKHAPIQTVDLSLFGGLQRLESIDLSCNVIERLRYTSLSDEDFPSVKAFYISENQLTVVNLNYFSRMKQLESLSLCNNRIHRVDGWLVLSYLKYLDLSQNAISAFSCCSWNASSVITLALDNNAFEHLPSCLEQAMSGVKYITLSHNALVDGGSVWSRLATIPTLKILNLDANRLTSAIVNSTFPSLIQLSLQRNRIQQLRIPYASHGLSVSVGCNLIEQFEAEDVSPNVTHLDMGCNPLDVKYDCNRYGWYQPTTPVKRECIKRIDDTTDKCEGCFI</sequence>
<dbReference type="PANTHER" id="PTHR45712">
    <property type="entry name" value="AGAP008170-PA"/>
    <property type="match status" value="1"/>
</dbReference>
<accession>A0A9I3BD39</accession>
<dbReference type="SUPFAM" id="SSF52058">
    <property type="entry name" value="L domain-like"/>
    <property type="match status" value="1"/>
</dbReference>
<dbReference type="AlphaFoldDB" id="A0A9I3BD39"/>
<proteinExistence type="predicted"/>
<keyword evidence="1" id="KW-0433">Leucine-rich repeat</keyword>
<keyword evidence="3" id="KW-1133">Transmembrane helix</keyword>
<keyword evidence="2" id="KW-0677">Repeat</keyword>
<dbReference type="Proteomes" id="UP001105220">
    <property type="component" value="Unplaced"/>
</dbReference>
<feature type="transmembrane region" description="Helical" evidence="3">
    <location>
        <begin position="40"/>
        <end position="60"/>
    </location>
</feature>
<evidence type="ECO:0000256" key="3">
    <source>
        <dbReference type="SAM" id="Phobius"/>
    </source>
</evidence>
<evidence type="ECO:0000313" key="5">
    <source>
        <dbReference type="Proteomes" id="UP001105220"/>
    </source>
</evidence>
<dbReference type="InterPro" id="IPR003591">
    <property type="entry name" value="Leu-rich_rpt_typical-subtyp"/>
</dbReference>